<proteinExistence type="inferred from homology"/>
<dbReference type="PANTHER" id="PTHR43133">
    <property type="entry name" value="RNA POLYMERASE ECF-TYPE SIGMA FACTO"/>
    <property type="match status" value="1"/>
</dbReference>
<dbReference type="Gene3D" id="1.10.10.10">
    <property type="entry name" value="Winged helix-like DNA-binding domain superfamily/Winged helix DNA-binding domain"/>
    <property type="match status" value="1"/>
</dbReference>
<dbReference type="AlphaFoldDB" id="A0A3S9VSW2"/>
<evidence type="ECO:0000256" key="4">
    <source>
        <dbReference type="ARBA" id="ARBA00023163"/>
    </source>
</evidence>
<dbReference type="InterPro" id="IPR014284">
    <property type="entry name" value="RNA_pol_sigma-70_dom"/>
</dbReference>
<dbReference type="KEGG" id="buy:D8S85_08405"/>
<keyword evidence="7" id="KW-1185">Reference proteome</keyword>
<feature type="domain" description="HTH luxR-type" evidence="5">
    <location>
        <begin position="123"/>
        <end position="186"/>
    </location>
</feature>
<dbReference type="NCBIfam" id="TIGR02985">
    <property type="entry name" value="Sig70_bacteroi1"/>
    <property type="match status" value="1"/>
</dbReference>
<dbReference type="InterPro" id="IPR000792">
    <property type="entry name" value="Tscrpt_reg_LuxR_C"/>
</dbReference>
<dbReference type="GO" id="GO:0003677">
    <property type="term" value="F:DNA binding"/>
    <property type="evidence" value="ECO:0007669"/>
    <property type="project" value="InterPro"/>
</dbReference>
<evidence type="ECO:0000313" key="7">
    <source>
        <dbReference type="Proteomes" id="UP000270673"/>
    </source>
</evidence>
<reference evidence="6 7" key="1">
    <citation type="submission" date="2018-10" db="EMBL/GenBank/DDBJ databases">
        <title>Butyricimonas faecalis sp. nov., isolated from human faeces and emended description of the genus Butyricimonas.</title>
        <authorList>
            <person name="Le Roy T."/>
            <person name="Van der Smissen P."/>
            <person name="Paquot A."/>
            <person name="Delzenne N."/>
            <person name="Muccioli G."/>
            <person name="Collet J.-F."/>
            <person name="Cani P.D."/>
        </authorList>
    </citation>
    <scope>NUCLEOTIDE SEQUENCE [LARGE SCALE GENOMIC DNA]</scope>
    <source>
        <strain evidence="6 7">H184</strain>
    </source>
</reference>
<dbReference type="InterPro" id="IPR007627">
    <property type="entry name" value="RNA_pol_sigma70_r2"/>
</dbReference>
<comment type="similarity">
    <text evidence="1">Belongs to the sigma-70 factor family. ECF subfamily.</text>
</comment>
<dbReference type="PROSITE" id="PS50043">
    <property type="entry name" value="HTH_LUXR_2"/>
    <property type="match status" value="1"/>
</dbReference>
<dbReference type="OrthoDB" id="9782991at2"/>
<dbReference type="GO" id="GO:0006352">
    <property type="term" value="P:DNA-templated transcription initiation"/>
    <property type="evidence" value="ECO:0007669"/>
    <property type="project" value="InterPro"/>
</dbReference>
<keyword evidence="2" id="KW-0805">Transcription regulation</keyword>
<dbReference type="InterPro" id="IPR036388">
    <property type="entry name" value="WH-like_DNA-bd_sf"/>
</dbReference>
<name>A0A3S9VSW2_9BACT</name>
<dbReference type="Proteomes" id="UP000270673">
    <property type="component" value="Chromosome"/>
</dbReference>
<dbReference type="NCBIfam" id="TIGR02937">
    <property type="entry name" value="sigma70-ECF"/>
    <property type="match status" value="1"/>
</dbReference>
<evidence type="ECO:0000256" key="3">
    <source>
        <dbReference type="ARBA" id="ARBA00023082"/>
    </source>
</evidence>
<dbReference type="Gene3D" id="1.10.1740.10">
    <property type="match status" value="1"/>
</dbReference>
<dbReference type="SUPFAM" id="SSF88946">
    <property type="entry name" value="Sigma2 domain of RNA polymerase sigma factors"/>
    <property type="match status" value="1"/>
</dbReference>
<dbReference type="InterPro" id="IPR014327">
    <property type="entry name" value="RNA_pol_sigma70_bacteroid"/>
</dbReference>
<evidence type="ECO:0000256" key="2">
    <source>
        <dbReference type="ARBA" id="ARBA00023015"/>
    </source>
</evidence>
<dbReference type="GO" id="GO:0016987">
    <property type="term" value="F:sigma factor activity"/>
    <property type="evidence" value="ECO:0007669"/>
    <property type="project" value="UniProtKB-KW"/>
</dbReference>
<dbReference type="CDD" id="cd06171">
    <property type="entry name" value="Sigma70_r4"/>
    <property type="match status" value="1"/>
</dbReference>
<dbReference type="InterPro" id="IPR039425">
    <property type="entry name" value="RNA_pol_sigma-70-like"/>
</dbReference>
<dbReference type="PANTHER" id="PTHR43133:SF46">
    <property type="entry name" value="RNA POLYMERASE SIGMA-70 FACTOR ECF SUBFAMILY"/>
    <property type="match status" value="1"/>
</dbReference>
<dbReference type="Pfam" id="PF08281">
    <property type="entry name" value="Sigma70_r4_2"/>
    <property type="match status" value="1"/>
</dbReference>
<dbReference type="Pfam" id="PF04542">
    <property type="entry name" value="Sigma70_r2"/>
    <property type="match status" value="1"/>
</dbReference>
<dbReference type="EMBL" id="CP032819">
    <property type="protein sequence ID" value="AZS29569.1"/>
    <property type="molecule type" value="Genomic_DNA"/>
</dbReference>
<protein>
    <submittedName>
        <fullName evidence="6">RNA polymerase sigma-70 factor</fullName>
    </submittedName>
</protein>
<dbReference type="SUPFAM" id="SSF88659">
    <property type="entry name" value="Sigma3 and sigma4 domains of RNA polymerase sigma factors"/>
    <property type="match status" value="1"/>
</dbReference>
<dbReference type="InterPro" id="IPR013324">
    <property type="entry name" value="RNA_pol_sigma_r3/r4-like"/>
</dbReference>
<keyword evidence="3" id="KW-0731">Sigma factor</keyword>
<dbReference type="InterPro" id="IPR013249">
    <property type="entry name" value="RNA_pol_sigma70_r4_t2"/>
</dbReference>
<dbReference type="SMART" id="SM00421">
    <property type="entry name" value="HTH_LUXR"/>
    <property type="match status" value="1"/>
</dbReference>
<accession>A0A3S9VSW2</accession>
<evidence type="ECO:0000313" key="6">
    <source>
        <dbReference type="EMBL" id="AZS29569.1"/>
    </source>
</evidence>
<evidence type="ECO:0000259" key="5">
    <source>
        <dbReference type="PROSITE" id="PS50043"/>
    </source>
</evidence>
<organism evidence="6 7">
    <name type="scientific">Butyricimonas faecalis</name>
    <dbReference type="NCBI Taxonomy" id="2093856"/>
    <lineage>
        <taxon>Bacteria</taxon>
        <taxon>Pseudomonadati</taxon>
        <taxon>Bacteroidota</taxon>
        <taxon>Bacteroidia</taxon>
        <taxon>Bacteroidales</taxon>
        <taxon>Odoribacteraceae</taxon>
        <taxon>Butyricimonas</taxon>
    </lineage>
</organism>
<gene>
    <name evidence="6" type="ORF">D8S85_08405</name>
</gene>
<dbReference type="InterPro" id="IPR013325">
    <property type="entry name" value="RNA_pol_sigma_r2"/>
</dbReference>
<keyword evidence="4" id="KW-0804">Transcription</keyword>
<evidence type="ECO:0000256" key="1">
    <source>
        <dbReference type="ARBA" id="ARBA00010641"/>
    </source>
</evidence>
<sequence length="186" mass="22330">MVRDKSMKNDMVNNRIASEKEFEEVFRYYYRPLFLFAYGYVMDEEEAENIVQSCFTVMWEKRKKLPENLNLKAYLYSSVKHACLRYFRRLQLLDEYKKRQAEALVLSFADDDVEDDRELVALVQKALSQLSEQQRRIVELHVMEGMKYLEIADLLQLSENTVRTHLKRAYKILRENLSCLVLDIFF</sequence>